<accession>A0ABV4WL07</accession>
<dbReference type="Proteomes" id="UP001576780">
    <property type="component" value="Unassembled WGS sequence"/>
</dbReference>
<keyword evidence="3" id="KW-1185">Reference proteome</keyword>
<comment type="caution">
    <text evidence="2">The sequence shown here is derived from an EMBL/GenBank/DDBJ whole genome shotgun (WGS) entry which is preliminary data.</text>
</comment>
<dbReference type="GO" id="GO:0004519">
    <property type="term" value="F:endonuclease activity"/>
    <property type="evidence" value="ECO:0007669"/>
    <property type="project" value="UniProtKB-KW"/>
</dbReference>
<dbReference type="EMBL" id="JBHFNT010000119">
    <property type="protein sequence ID" value="MFB2835750.1"/>
    <property type="molecule type" value="Genomic_DNA"/>
</dbReference>
<proteinExistence type="predicted"/>
<dbReference type="RefSeq" id="WP_413278153.1">
    <property type="nucleotide sequence ID" value="NZ_JBHFNT010000119.1"/>
</dbReference>
<name>A0ABV4WL07_9CYAN</name>
<gene>
    <name evidence="2" type="ORF">ACE1CA_14565</name>
</gene>
<reference evidence="2 3" key="1">
    <citation type="submission" date="2024-09" db="EMBL/GenBank/DDBJ databases">
        <title>Floridaenema gen nov. (Aerosakkonemataceae, Aerosakkonematales ord. nov., Cyanobacteria) from benthic tropical and subtropical fresh waters, with the description of four new species.</title>
        <authorList>
            <person name="Moretto J.A."/>
            <person name="Berthold D.E."/>
            <person name="Lefler F.W."/>
            <person name="Huang I.-S."/>
            <person name="Laughinghouse H. IV."/>
        </authorList>
    </citation>
    <scope>NUCLEOTIDE SEQUENCE [LARGE SCALE GENOMIC DNA]</scope>
    <source>
        <strain evidence="2 3">BLCC-F167</strain>
    </source>
</reference>
<organism evidence="2 3">
    <name type="scientific">Floridaenema evergladense BLCC-F167</name>
    <dbReference type="NCBI Taxonomy" id="3153639"/>
    <lineage>
        <taxon>Bacteria</taxon>
        <taxon>Bacillati</taxon>
        <taxon>Cyanobacteriota</taxon>
        <taxon>Cyanophyceae</taxon>
        <taxon>Oscillatoriophycideae</taxon>
        <taxon>Aerosakkonematales</taxon>
        <taxon>Aerosakkonemataceae</taxon>
        <taxon>Floridanema</taxon>
        <taxon>Floridanema evergladense</taxon>
    </lineage>
</organism>
<feature type="domain" description="Putative restriction endonuclease" evidence="1">
    <location>
        <begin position="21"/>
        <end position="190"/>
    </location>
</feature>
<dbReference type="PANTHER" id="PTHR35400:SF3">
    <property type="entry name" value="SLL1072 PROTEIN"/>
    <property type="match status" value="1"/>
</dbReference>
<dbReference type="CDD" id="cd06260">
    <property type="entry name" value="DUF820-like"/>
    <property type="match status" value="1"/>
</dbReference>
<evidence type="ECO:0000313" key="3">
    <source>
        <dbReference type="Proteomes" id="UP001576780"/>
    </source>
</evidence>
<evidence type="ECO:0000259" key="1">
    <source>
        <dbReference type="Pfam" id="PF05685"/>
    </source>
</evidence>
<dbReference type="InterPro" id="IPR008538">
    <property type="entry name" value="Uma2"/>
</dbReference>
<evidence type="ECO:0000313" key="2">
    <source>
        <dbReference type="EMBL" id="MFB2835750.1"/>
    </source>
</evidence>
<dbReference type="InterPro" id="IPR012296">
    <property type="entry name" value="Nuclease_put_TT1808"/>
</dbReference>
<keyword evidence="2" id="KW-0378">Hydrolase</keyword>
<keyword evidence="2" id="KW-0255">Endonuclease</keyword>
<dbReference type="PANTHER" id="PTHR35400">
    <property type="entry name" value="SLR1083 PROTEIN"/>
    <property type="match status" value="1"/>
</dbReference>
<dbReference type="Gene3D" id="3.90.1570.10">
    <property type="entry name" value="tt1808, chain A"/>
    <property type="match status" value="1"/>
</dbReference>
<keyword evidence="2" id="KW-0540">Nuclease</keyword>
<dbReference type="SUPFAM" id="SSF52980">
    <property type="entry name" value="Restriction endonuclease-like"/>
    <property type="match status" value="1"/>
</dbReference>
<dbReference type="InterPro" id="IPR011335">
    <property type="entry name" value="Restrct_endonuc-II-like"/>
</dbReference>
<dbReference type="Pfam" id="PF05685">
    <property type="entry name" value="Uma2"/>
    <property type="match status" value="1"/>
</dbReference>
<sequence>MAVTQKLIVPPLEGGDRLSRDEFERRYAASPHIKKAELIEGVVYMAAAVRFKSHGQPHSRIITWLGVYEAATSGVALSDNTTVRLDENNEPQPDAFLRIETGGNSRVTDDDYIEGAPELVVEIAASSASYDLYDKKQAYERNGVQEYLVWQVFEQKLDWFSLQNGNYILLQPDENGVIKSQVFPGLWLAVNELLSGNMATVLTVLQEGLNSPEYAEFFKNLSSR</sequence>
<protein>
    <submittedName>
        <fullName evidence="2">Uma2 family endonuclease</fullName>
    </submittedName>
</protein>